<dbReference type="RefSeq" id="WP_062288258.1">
    <property type="nucleotide sequence ID" value="NZ_CP013200.1"/>
</dbReference>
<sequence>MSQLPAVYEAYLQGKDENFIATVLPVLQQSVAEKDHGVRIVLNPHVLQAHTDPAIPFGEIVEGPD</sequence>
<dbReference type="Proteomes" id="UP000059574">
    <property type="component" value="Chromosome"/>
</dbReference>
<organism evidence="1 2">
    <name type="scientific">Arthrobacter alpinus</name>
    <dbReference type="NCBI Taxonomy" id="656366"/>
    <lineage>
        <taxon>Bacteria</taxon>
        <taxon>Bacillati</taxon>
        <taxon>Actinomycetota</taxon>
        <taxon>Actinomycetes</taxon>
        <taxon>Micrococcales</taxon>
        <taxon>Micrococcaceae</taxon>
        <taxon>Arthrobacter</taxon>
    </lineage>
</organism>
<accession>A0A0S2LZ77</accession>
<gene>
    <name evidence="1" type="ORF">AS189_10070</name>
</gene>
<proteinExistence type="predicted"/>
<dbReference type="EMBL" id="CP013200">
    <property type="protein sequence ID" value="ALO66781.1"/>
    <property type="molecule type" value="Genomic_DNA"/>
</dbReference>
<protein>
    <submittedName>
        <fullName evidence="1">Uncharacterized protein</fullName>
    </submittedName>
</protein>
<dbReference type="AlphaFoldDB" id="A0A0S2LZ77"/>
<dbReference type="OrthoDB" id="4965096at2"/>
<reference evidence="1 2" key="2">
    <citation type="journal article" date="2016" name="J. Biotechnol.">
        <title>Complete genome sequence of Arthrobacter alpinus ERGS4:06, a yellow pigmented bacterium tolerant to cold and radiations isolated from Sikkim Himalaya.</title>
        <authorList>
            <person name="Kumar R."/>
            <person name="Singh D."/>
            <person name="Swarnkar M.K."/>
            <person name="Singh A.K."/>
            <person name="Kumar S."/>
        </authorList>
    </citation>
    <scope>NUCLEOTIDE SEQUENCE [LARGE SCALE GENOMIC DNA]</scope>
    <source>
        <strain evidence="1 2">ERGS4:06</strain>
    </source>
</reference>
<reference evidence="2" key="1">
    <citation type="submission" date="2015-11" db="EMBL/GenBank/DDBJ databases">
        <authorList>
            <person name="Kumar R."/>
            <person name="Singh D."/>
            <person name="Swarnkar M.K."/>
            <person name="Singh A.K."/>
            <person name="Kumar S."/>
        </authorList>
    </citation>
    <scope>NUCLEOTIDE SEQUENCE [LARGE SCALE GENOMIC DNA]</scope>
    <source>
        <strain evidence="2">ERGS4:06</strain>
    </source>
</reference>
<name>A0A0S2LZ77_9MICC</name>
<evidence type="ECO:0000313" key="2">
    <source>
        <dbReference type="Proteomes" id="UP000059574"/>
    </source>
</evidence>
<evidence type="ECO:0000313" key="1">
    <source>
        <dbReference type="EMBL" id="ALO66781.1"/>
    </source>
</evidence>